<keyword evidence="2" id="KW-1185">Reference proteome</keyword>
<dbReference type="EMBL" id="LUTY01002634">
    <property type="protein sequence ID" value="OAD19871.1"/>
    <property type="molecule type" value="Genomic_DNA"/>
</dbReference>
<gene>
    <name evidence="1" type="ORF">THIOM_004467</name>
</gene>
<dbReference type="AlphaFoldDB" id="A0A176RVT9"/>
<proteinExistence type="predicted"/>
<evidence type="ECO:0000313" key="1">
    <source>
        <dbReference type="EMBL" id="OAD19871.1"/>
    </source>
</evidence>
<protein>
    <submittedName>
        <fullName evidence="1">Secreted protein</fullName>
    </submittedName>
</protein>
<dbReference type="Proteomes" id="UP000076962">
    <property type="component" value="Unassembled WGS sequence"/>
</dbReference>
<reference evidence="1 2" key="1">
    <citation type="submission" date="2016-05" db="EMBL/GenBank/DDBJ databases">
        <title>Single-cell genome of chain-forming Candidatus Thiomargarita nelsonii and comparison to other large sulfur-oxidizing bacteria.</title>
        <authorList>
            <person name="Winkel M."/>
            <person name="Salman V."/>
            <person name="Woyke T."/>
            <person name="Schulz-Vogt H."/>
            <person name="Richter M."/>
            <person name="Flood B."/>
            <person name="Bailey J."/>
            <person name="Amann R."/>
            <person name="Mussmann M."/>
        </authorList>
    </citation>
    <scope>NUCLEOTIDE SEQUENCE [LARGE SCALE GENOMIC DNA]</scope>
    <source>
        <strain evidence="1 2">THI036</strain>
    </source>
</reference>
<evidence type="ECO:0000313" key="2">
    <source>
        <dbReference type="Proteomes" id="UP000076962"/>
    </source>
</evidence>
<name>A0A176RVT9_9GAMM</name>
<organism evidence="1 2">
    <name type="scientific">Candidatus Thiomargarita nelsonii</name>
    <dbReference type="NCBI Taxonomy" id="1003181"/>
    <lineage>
        <taxon>Bacteria</taxon>
        <taxon>Pseudomonadati</taxon>
        <taxon>Pseudomonadota</taxon>
        <taxon>Gammaproteobacteria</taxon>
        <taxon>Thiotrichales</taxon>
        <taxon>Thiotrichaceae</taxon>
        <taxon>Thiomargarita</taxon>
    </lineage>
</organism>
<comment type="caution">
    <text evidence="1">The sequence shown here is derived from an EMBL/GenBank/DDBJ whole genome shotgun (WGS) entry which is preliminary data.</text>
</comment>
<sequence>MPVLLTALLLCWLTLPALGLIRMARLHCMNGTLMVMVFSTLIRRLPVIPPILIPPRAYLTRFVR</sequence>
<accession>A0A176RVT9</accession>